<dbReference type="AlphaFoldDB" id="A0A1I0G409"/>
<dbReference type="GO" id="GO:0016747">
    <property type="term" value="F:acyltransferase activity, transferring groups other than amino-acyl groups"/>
    <property type="evidence" value="ECO:0007669"/>
    <property type="project" value="InterPro"/>
</dbReference>
<dbReference type="Gene3D" id="3.40.630.30">
    <property type="match status" value="1"/>
</dbReference>
<keyword evidence="3" id="KW-1185">Reference proteome</keyword>
<dbReference type="InterPro" id="IPR051531">
    <property type="entry name" value="N-acetyltransferase"/>
</dbReference>
<dbReference type="SUPFAM" id="SSF55729">
    <property type="entry name" value="Acyl-CoA N-acyltransferases (Nat)"/>
    <property type="match status" value="1"/>
</dbReference>
<dbReference type="Proteomes" id="UP000199308">
    <property type="component" value="Unassembled WGS sequence"/>
</dbReference>
<organism evidence="2 3">
    <name type="scientific">Thalassotalea agarivorans</name>
    <name type="common">Thalassomonas agarivorans</name>
    <dbReference type="NCBI Taxonomy" id="349064"/>
    <lineage>
        <taxon>Bacteria</taxon>
        <taxon>Pseudomonadati</taxon>
        <taxon>Pseudomonadota</taxon>
        <taxon>Gammaproteobacteria</taxon>
        <taxon>Alteromonadales</taxon>
        <taxon>Colwelliaceae</taxon>
        <taxon>Thalassotalea</taxon>
    </lineage>
</organism>
<sequence>MHIPNSERLTYRLMDASDKQALYDIDQNEEVMKFINGGKKNSMQQIEEVFVPRMEKYRNPEKGWGLWHISLTETGEYLGWVLVRPMHFFLDKPLFNDLELGWRFFQHHWGKGYASEAALAIIDVVSASPEVEYVSAIADEDNGASIGVMKKLGMTFHKQYLHKDYLGDWDVVWYRRKVREQHKPKG</sequence>
<name>A0A1I0G409_THASX</name>
<keyword evidence="2" id="KW-0808">Transferase</keyword>
<gene>
    <name evidence="2" type="ORF">SAMN05660429_02322</name>
</gene>
<dbReference type="InterPro" id="IPR000182">
    <property type="entry name" value="GNAT_dom"/>
</dbReference>
<dbReference type="PANTHER" id="PTHR43792">
    <property type="entry name" value="GNAT FAMILY, PUTATIVE (AFU_ORTHOLOGUE AFUA_3G00765)-RELATED-RELATED"/>
    <property type="match status" value="1"/>
</dbReference>
<proteinExistence type="predicted"/>
<dbReference type="OrthoDB" id="9801656at2"/>
<protein>
    <submittedName>
        <fullName evidence="2">Protein N-acetyltransferase, RimJ/RimL family</fullName>
    </submittedName>
</protein>
<dbReference type="RefSeq" id="WP_093330535.1">
    <property type="nucleotide sequence ID" value="NZ_AP027363.1"/>
</dbReference>
<dbReference type="EMBL" id="FOHK01000010">
    <property type="protein sequence ID" value="SET64765.1"/>
    <property type="molecule type" value="Genomic_DNA"/>
</dbReference>
<reference evidence="2 3" key="1">
    <citation type="submission" date="2016-10" db="EMBL/GenBank/DDBJ databases">
        <authorList>
            <person name="de Groot N.N."/>
        </authorList>
    </citation>
    <scope>NUCLEOTIDE SEQUENCE [LARGE SCALE GENOMIC DNA]</scope>
    <source>
        <strain evidence="2 3">DSM 19706</strain>
    </source>
</reference>
<feature type="domain" description="N-acetyltransferase" evidence="1">
    <location>
        <begin position="9"/>
        <end position="179"/>
    </location>
</feature>
<dbReference type="PROSITE" id="PS51186">
    <property type="entry name" value="GNAT"/>
    <property type="match status" value="1"/>
</dbReference>
<dbReference type="InterPro" id="IPR016181">
    <property type="entry name" value="Acyl_CoA_acyltransferase"/>
</dbReference>
<evidence type="ECO:0000313" key="3">
    <source>
        <dbReference type="Proteomes" id="UP000199308"/>
    </source>
</evidence>
<evidence type="ECO:0000259" key="1">
    <source>
        <dbReference type="PROSITE" id="PS51186"/>
    </source>
</evidence>
<evidence type="ECO:0000313" key="2">
    <source>
        <dbReference type="EMBL" id="SET64765.1"/>
    </source>
</evidence>
<dbReference type="PANTHER" id="PTHR43792:SF1">
    <property type="entry name" value="N-ACETYLTRANSFERASE DOMAIN-CONTAINING PROTEIN"/>
    <property type="match status" value="1"/>
</dbReference>
<dbReference type="Pfam" id="PF13302">
    <property type="entry name" value="Acetyltransf_3"/>
    <property type="match status" value="1"/>
</dbReference>
<accession>A0A1I0G409</accession>
<dbReference type="STRING" id="349064.SAMN05660429_02322"/>